<name>A0A1R3RKA7_ASPC5</name>
<accession>A0A1R3RKA7</accession>
<dbReference type="Proteomes" id="UP000188318">
    <property type="component" value="Unassembled WGS sequence"/>
</dbReference>
<protein>
    <submittedName>
        <fullName evidence="2">Uncharacterized protein</fullName>
    </submittedName>
</protein>
<gene>
    <name evidence="2" type="ORF">ASPCADRAFT_208557</name>
</gene>
<evidence type="ECO:0000313" key="3">
    <source>
        <dbReference type="Proteomes" id="UP000188318"/>
    </source>
</evidence>
<keyword evidence="3" id="KW-1185">Reference proteome</keyword>
<proteinExistence type="predicted"/>
<reference evidence="3" key="1">
    <citation type="journal article" date="2017" name="Genome Biol.">
        <title>Comparative genomics reveals high biological diversity and specific adaptations in the industrially and medically important fungal genus Aspergillus.</title>
        <authorList>
            <person name="de Vries R.P."/>
            <person name="Riley R."/>
            <person name="Wiebenga A."/>
            <person name="Aguilar-Osorio G."/>
            <person name="Amillis S."/>
            <person name="Uchima C.A."/>
            <person name="Anderluh G."/>
            <person name="Asadollahi M."/>
            <person name="Askin M."/>
            <person name="Barry K."/>
            <person name="Battaglia E."/>
            <person name="Bayram O."/>
            <person name="Benocci T."/>
            <person name="Braus-Stromeyer S.A."/>
            <person name="Caldana C."/>
            <person name="Canovas D."/>
            <person name="Cerqueira G.C."/>
            <person name="Chen F."/>
            <person name="Chen W."/>
            <person name="Choi C."/>
            <person name="Clum A."/>
            <person name="Dos Santos R.A."/>
            <person name="Damasio A.R."/>
            <person name="Diallinas G."/>
            <person name="Emri T."/>
            <person name="Fekete E."/>
            <person name="Flipphi M."/>
            <person name="Freyberg S."/>
            <person name="Gallo A."/>
            <person name="Gournas C."/>
            <person name="Habgood R."/>
            <person name="Hainaut M."/>
            <person name="Harispe M.L."/>
            <person name="Henrissat B."/>
            <person name="Hilden K.S."/>
            <person name="Hope R."/>
            <person name="Hossain A."/>
            <person name="Karabika E."/>
            <person name="Karaffa L."/>
            <person name="Karanyi Z."/>
            <person name="Krasevec N."/>
            <person name="Kuo A."/>
            <person name="Kusch H."/>
            <person name="LaButti K."/>
            <person name="Lagendijk E.L."/>
            <person name="Lapidus A."/>
            <person name="Levasseur A."/>
            <person name="Lindquist E."/>
            <person name="Lipzen A."/>
            <person name="Logrieco A.F."/>
            <person name="MacCabe A."/>
            <person name="Maekelae M.R."/>
            <person name="Malavazi I."/>
            <person name="Melin P."/>
            <person name="Meyer V."/>
            <person name="Mielnichuk N."/>
            <person name="Miskei M."/>
            <person name="Molnar A.P."/>
            <person name="Mule G."/>
            <person name="Ngan C.Y."/>
            <person name="Orejas M."/>
            <person name="Orosz E."/>
            <person name="Ouedraogo J.P."/>
            <person name="Overkamp K.M."/>
            <person name="Park H.-S."/>
            <person name="Perrone G."/>
            <person name="Piumi F."/>
            <person name="Punt P.J."/>
            <person name="Ram A.F."/>
            <person name="Ramon A."/>
            <person name="Rauscher S."/>
            <person name="Record E."/>
            <person name="Riano-Pachon D.M."/>
            <person name="Robert V."/>
            <person name="Roehrig J."/>
            <person name="Ruller R."/>
            <person name="Salamov A."/>
            <person name="Salih N.S."/>
            <person name="Samson R.A."/>
            <person name="Sandor E."/>
            <person name="Sanguinetti M."/>
            <person name="Schuetze T."/>
            <person name="Sepcic K."/>
            <person name="Shelest E."/>
            <person name="Sherlock G."/>
            <person name="Sophianopoulou V."/>
            <person name="Squina F.M."/>
            <person name="Sun H."/>
            <person name="Susca A."/>
            <person name="Todd R.B."/>
            <person name="Tsang A."/>
            <person name="Unkles S.E."/>
            <person name="van de Wiele N."/>
            <person name="van Rossen-Uffink D."/>
            <person name="Oliveira J.V."/>
            <person name="Vesth T.C."/>
            <person name="Visser J."/>
            <person name="Yu J.-H."/>
            <person name="Zhou M."/>
            <person name="Andersen M.R."/>
            <person name="Archer D.B."/>
            <person name="Baker S.E."/>
            <person name="Benoit I."/>
            <person name="Brakhage A.A."/>
            <person name="Braus G.H."/>
            <person name="Fischer R."/>
            <person name="Frisvad J.C."/>
            <person name="Goldman G.H."/>
            <person name="Houbraken J."/>
            <person name="Oakley B."/>
            <person name="Pocsi I."/>
            <person name="Scazzocchio C."/>
            <person name="Seiboth B."/>
            <person name="vanKuyk P.A."/>
            <person name="Wortman J."/>
            <person name="Dyer P.S."/>
            <person name="Grigoriev I.V."/>
        </authorList>
    </citation>
    <scope>NUCLEOTIDE SEQUENCE [LARGE SCALE GENOMIC DNA]</scope>
    <source>
        <strain evidence="3">ITEM 5010</strain>
    </source>
</reference>
<evidence type="ECO:0000313" key="2">
    <source>
        <dbReference type="EMBL" id="OOF94903.1"/>
    </source>
</evidence>
<feature type="non-terminal residue" evidence="2">
    <location>
        <position position="59"/>
    </location>
</feature>
<dbReference type="AlphaFoldDB" id="A0A1R3RKA7"/>
<sequence length="59" mass="6628">MERILEKCQRSSRSSKEGRGSRKGSRVLNSRTSPEANFFSVSQFQSLQLRGLKPARSGL</sequence>
<feature type="region of interest" description="Disordered" evidence="1">
    <location>
        <begin position="1"/>
        <end position="32"/>
    </location>
</feature>
<organism evidence="2 3">
    <name type="scientific">Aspergillus carbonarius (strain ITEM 5010)</name>
    <dbReference type="NCBI Taxonomy" id="602072"/>
    <lineage>
        <taxon>Eukaryota</taxon>
        <taxon>Fungi</taxon>
        <taxon>Dikarya</taxon>
        <taxon>Ascomycota</taxon>
        <taxon>Pezizomycotina</taxon>
        <taxon>Eurotiomycetes</taxon>
        <taxon>Eurotiomycetidae</taxon>
        <taxon>Eurotiales</taxon>
        <taxon>Aspergillaceae</taxon>
        <taxon>Aspergillus</taxon>
        <taxon>Aspergillus subgen. Circumdati</taxon>
    </lineage>
</organism>
<dbReference type="EMBL" id="KV907501">
    <property type="protein sequence ID" value="OOF94903.1"/>
    <property type="molecule type" value="Genomic_DNA"/>
</dbReference>
<evidence type="ECO:0000256" key="1">
    <source>
        <dbReference type="SAM" id="MobiDB-lite"/>
    </source>
</evidence>
<feature type="compositionally biased region" description="Basic and acidic residues" evidence="1">
    <location>
        <begin position="1"/>
        <end position="20"/>
    </location>
</feature>
<dbReference type="VEuPathDB" id="FungiDB:ASPCADRAFT_208557"/>